<dbReference type="Proteomes" id="UP000199663">
    <property type="component" value="Unassembled WGS sequence"/>
</dbReference>
<reference evidence="2 3" key="1">
    <citation type="submission" date="2016-10" db="EMBL/GenBank/DDBJ databases">
        <authorList>
            <person name="Varghese N."/>
            <person name="Submissions S."/>
        </authorList>
    </citation>
    <scope>NUCLEOTIDE SEQUENCE [LARGE SCALE GENOMIC DNA]</scope>
    <source>
        <strain evidence="2 3">DSM 17997</strain>
    </source>
</reference>
<accession>A0A1H3Q3W1</accession>
<feature type="signal peptide" evidence="1">
    <location>
        <begin position="1"/>
        <end position="19"/>
    </location>
</feature>
<organism evidence="2 3">
    <name type="scientific">Rhodonellum ikkaensis</name>
    <dbReference type="NCBI Taxonomy" id="336829"/>
    <lineage>
        <taxon>Bacteria</taxon>
        <taxon>Pseudomonadati</taxon>
        <taxon>Bacteroidota</taxon>
        <taxon>Cytophagia</taxon>
        <taxon>Cytophagales</taxon>
        <taxon>Cytophagaceae</taxon>
        <taxon>Rhodonellum</taxon>
    </lineage>
</organism>
<evidence type="ECO:0000313" key="2">
    <source>
        <dbReference type="EMBL" id="SDZ07715.1"/>
    </source>
</evidence>
<proteinExistence type="predicted"/>
<evidence type="ECO:0000256" key="1">
    <source>
        <dbReference type="SAM" id="SignalP"/>
    </source>
</evidence>
<dbReference type="EMBL" id="FNQC01000005">
    <property type="protein sequence ID" value="SDZ07715.1"/>
    <property type="molecule type" value="Genomic_DNA"/>
</dbReference>
<keyword evidence="3" id="KW-1185">Reference proteome</keyword>
<keyword evidence="1" id="KW-0732">Signal</keyword>
<dbReference type="RefSeq" id="WP_019599608.1">
    <property type="nucleotide sequence ID" value="NZ_FNQC01000005.1"/>
</dbReference>
<evidence type="ECO:0000313" key="3">
    <source>
        <dbReference type="Proteomes" id="UP000199663"/>
    </source>
</evidence>
<gene>
    <name evidence="2" type="ORF">SAMN05444412_105189</name>
</gene>
<comment type="caution">
    <text evidence="2">The sequence shown here is derived from an EMBL/GenBank/DDBJ whole genome shotgun (WGS) entry which is preliminary data.</text>
</comment>
<feature type="chain" id="PRO_5045429040" evidence="1">
    <location>
        <begin position="20"/>
        <end position="199"/>
    </location>
</feature>
<sequence>MKKLEVLLLLIFISIQVHAQDVLTKKNGEDIIVKVLEIGQTEIKYKMFNNTEGPTFSILKSDVVMVQYENGTRSIFANENQSSHSEVKSGDLYVNGQRDASIYYKGYKPAGTGTLFTTLLFSPLVGLIPALITSSTEPKEANLGFPNSELMDQSEYYRGYTQKSKKIKSGKVWKNWGIGFGITVITVVALTQADIVYFY</sequence>
<protein>
    <submittedName>
        <fullName evidence="2">Uncharacterized protein</fullName>
    </submittedName>
</protein>
<name>A0A1H3Q3W1_9BACT</name>